<dbReference type="InterPro" id="IPR001878">
    <property type="entry name" value="Znf_CCHC"/>
</dbReference>
<dbReference type="EMBL" id="JAUUTY010000006">
    <property type="protein sequence ID" value="KAK1619475.1"/>
    <property type="molecule type" value="Genomic_DNA"/>
</dbReference>
<feature type="compositionally biased region" description="Acidic residues" evidence="2">
    <location>
        <begin position="839"/>
        <end position="853"/>
    </location>
</feature>
<dbReference type="PROSITE" id="PS50158">
    <property type="entry name" value="ZF_CCHC"/>
    <property type="match status" value="1"/>
</dbReference>
<feature type="region of interest" description="Disordered" evidence="2">
    <location>
        <begin position="1"/>
        <end position="25"/>
    </location>
</feature>
<proteinExistence type="predicted"/>
<feature type="compositionally biased region" description="Polar residues" evidence="2">
    <location>
        <begin position="756"/>
        <end position="769"/>
    </location>
</feature>
<feature type="region of interest" description="Disordered" evidence="2">
    <location>
        <begin position="254"/>
        <end position="418"/>
    </location>
</feature>
<evidence type="ECO:0000256" key="2">
    <source>
        <dbReference type="SAM" id="MobiDB-lite"/>
    </source>
</evidence>
<feature type="region of interest" description="Disordered" evidence="2">
    <location>
        <begin position="99"/>
        <end position="125"/>
    </location>
</feature>
<gene>
    <name evidence="4" type="ORF">QYE76_024992</name>
</gene>
<feature type="compositionally biased region" description="Low complexity" evidence="2">
    <location>
        <begin position="396"/>
        <end position="406"/>
    </location>
</feature>
<dbReference type="PANTHER" id="PTHR33170:SF2">
    <property type="entry name" value="OS12G0531500 PROTEIN"/>
    <property type="match status" value="1"/>
</dbReference>
<feature type="compositionally biased region" description="Basic and acidic residues" evidence="2">
    <location>
        <begin position="254"/>
        <end position="278"/>
    </location>
</feature>
<feature type="compositionally biased region" description="Gly residues" evidence="2">
    <location>
        <begin position="662"/>
        <end position="671"/>
    </location>
</feature>
<keyword evidence="1" id="KW-0863">Zinc-finger</keyword>
<evidence type="ECO:0000256" key="1">
    <source>
        <dbReference type="PROSITE-ProRule" id="PRU00047"/>
    </source>
</evidence>
<evidence type="ECO:0000259" key="3">
    <source>
        <dbReference type="PROSITE" id="PS50158"/>
    </source>
</evidence>
<dbReference type="SMART" id="SM00343">
    <property type="entry name" value="ZnF_C2HC"/>
    <property type="match status" value="2"/>
</dbReference>
<feature type="region of interest" description="Disordered" evidence="2">
    <location>
        <begin position="992"/>
        <end position="1084"/>
    </location>
</feature>
<feature type="compositionally biased region" description="Gly residues" evidence="2">
    <location>
        <begin position="101"/>
        <end position="113"/>
    </location>
</feature>
<dbReference type="Proteomes" id="UP001231189">
    <property type="component" value="Unassembled WGS sequence"/>
</dbReference>
<reference evidence="4" key="1">
    <citation type="submission" date="2023-07" db="EMBL/GenBank/DDBJ databases">
        <title>A chromosome-level genome assembly of Lolium multiflorum.</title>
        <authorList>
            <person name="Chen Y."/>
            <person name="Copetti D."/>
            <person name="Kolliker R."/>
            <person name="Studer B."/>
        </authorList>
    </citation>
    <scope>NUCLEOTIDE SEQUENCE</scope>
    <source>
        <strain evidence="4">02402/16</strain>
        <tissue evidence="4">Leaf</tissue>
    </source>
</reference>
<dbReference type="GO" id="GO:0003676">
    <property type="term" value="F:nucleic acid binding"/>
    <property type="evidence" value="ECO:0007669"/>
    <property type="project" value="InterPro"/>
</dbReference>
<dbReference type="PANTHER" id="PTHR33170">
    <property type="entry name" value="DUF4283 DOMAIN-CONTAINING PROTEIN-RELATED"/>
    <property type="match status" value="1"/>
</dbReference>
<feature type="domain" description="CCHC-type" evidence="3">
    <location>
        <begin position="427"/>
        <end position="440"/>
    </location>
</feature>
<dbReference type="InterPro" id="IPR036875">
    <property type="entry name" value="Znf_CCHC_sf"/>
</dbReference>
<evidence type="ECO:0000313" key="4">
    <source>
        <dbReference type="EMBL" id="KAK1619475.1"/>
    </source>
</evidence>
<feature type="compositionally biased region" description="Gly residues" evidence="2">
    <location>
        <begin position="1030"/>
        <end position="1042"/>
    </location>
</feature>
<keyword evidence="1" id="KW-0479">Metal-binding</keyword>
<feature type="region of interest" description="Disordered" evidence="2">
    <location>
        <begin position="38"/>
        <end position="69"/>
    </location>
</feature>
<dbReference type="GO" id="GO:0008270">
    <property type="term" value="F:zinc ion binding"/>
    <property type="evidence" value="ECO:0007669"/>
    <property type="project" value="UniProtKB-KW"/>
</dbReference>
<protein>
    <recommendedName>
        <fullName evidence="3">CCHC-type domain-containing protein</fullName>
    </recommendedName>
</protein>
<sequence length="1084" mass="116155">MATEPPSTARGAGAGPAEVPTGVGNCRGRFWALAGLSDDDEEPECAAAGGDAVGSRSEQEQGLSPRRRPAAATLGDFIVGGRPKWTTGRCDGRDRRTACGVRGGVDAGGGAAEQGGWERPGRNPRGRWVRGGWQAAWACACWAAKRCGPGTTSFPTGLEGGMLVQELPLPTCDVGRPGFGDGPGPIMHSPRRGRGYIWMWLPAGCADPHLGFPARFSEVRRRLNDPSAPPHRLLRKIQPTTPLLRSFVDVVMDRGNDDGRKRRFGGDSGRRAEGEGYGRRAGGGREGAGGGRHEGGGRHDGGRHDREGGWRQEDGARFEGGYRFQDGDQGYRYQERGRENWESPPPRWSDQQRRDGAQGPQLLGPYEGRGQGDRAGAAGQGDRAPRPQARAKGKKAANNSSGAGASQQKGKNKVGVPKAGAPAAGECFRCGREGHYQSECQFDPLCVLCSEEGHTSAGCPTRGRSLRLQTMGHAITGGGFFNIDVEPLRLGPNTGETFAAVIKFKDEPLTEDKLSEELKLLVDDLWDWQVNKLTESEYTVAFPSRATLRLATASGKLFLPLSEKETEIREAFLTPRPSLVLPSTWVRLTGVPEDLMTKERLMAAFVMVGRPIDVDELSIQKRDHEPIRMRFQGRYPERIKGSVQVFVNGEGFTVGLQVEPGVRGGAGGSQGGPPPPPPRTDRDDLDSDDMSSDDEWNKHMKKSTEQGKEGNKEKEKGPGPQAGQAGTKKAGSQSAPPLMKAQGGSGDRSVQPIDQYGTNLGSAFGSTWPQGKGCDLVLGKELQSGMDSRVEEQEGSLISTENDSQVTDPASSWVVDSPVLGGPPTKVLRLGSPRRGQEEEQTGGEETQSEGEEVAPQKDLLKEALADVQLVQGRRSKAVPYTRRKKDVTISAVLKSGRTRGADVGTPALEKAQRLTAEKNLEKNLDKAKGKAKGNSFSVLDVISDPMLSTVAEDSCLLFHPKAGSPAEALSLIWAKEEAQAALAATSRRLELEEEARRRAEPREAPSSAVAQEVGTSASPNRQGLRAPGEGPGSGEPTGEGGSAERAQAEAATPSRERPRRKCAKTSRPLLTVRKGQNKRKSTK</sequence>
<dbReference type="SUPFAM" id="SSF57756">
    <property type="entry name" value="Retrovirus zinc finger-like domains"/>
    <property type="match status" value="1"/>
</dbReference>
<keyword evidence="5" id="KW-1185">Reference proteome</keyword>
<feature type="compositionally biased region" description="Basic and acidic residues" evidence="2">
    <location>
        <begin position="291"/>
        <end position="317"/>
    </location>
</feature>
<evidence type="ECO:0000313" key="5">
    <source>
        <dbReference type="Proteomes" id="UP001231189"/>
    </source>
</evidence>
<accession>A0AAD8VW77</accession>
<keyword evidence="1" id="KW-0862">Zinc</keyword>
<feature type="compositionally biased region" description="Basic and acidic residues" evidence="2">
    <location>
        <begin position="992"/>
        <end position="1004"/>
    </location>
</feature>
<name>A0AAD8VW77_LOLMU</name>
<dbReference type="AlphaFoldDB" id="A0AAD8VW77"/>
<feature type="compositionally biased region" description="Gly residues" evidence="2">
    <location>
        <begin position="279"/>
        <end position="290"/>
    </location>
</feature>
<feature type="compositionally biased region" description="Acidic residues" evidence="2">
    <location>
        <begin position="683"/>
        <end position="694"/>
    </location>
</feature>
<feature type="compositionally biased region" description="Basic and acidic residues" evidence="2">
    <location>
        <begin position="695"/>
        <end position="717"/>
    </location>
</feature>
<dbReference type="Gene3D" id="4.10.60.10">
    <property type="entry name" value="Zinc finger, CCHC-type"/>
    <property type="match status" value="1"/>
</dbReference>
<feature type="region of interest" description="Disordered" evidence="2">
    <location>
        <begin position="657"/>
        <end position="859"/>
    </location>
</feature>
<comment type="caution">
    <text evidence="4">The sequence shown here is derived from an EMBL/GenBank/DDBJ whole genome shotgun (WGS) entry which is preliminary data.</text>
</comment>
<feature type="compositionally biased region" description="Polar residues" evidence="2">
    <location>
        <begin position="796"/>
        <end position="810"/>
    </location>
</feature>
<organism evidence="4 5">
    <name type="scientific">Lolium multiflorum</name>
    <name type="common">Italian ryegrass</name>
    <name type="synonym">Lolium perenne subsp. multiflorum</name>
    <dbReference type="NCBI Taxonomy" id="4521"/>
    <lineage>
        <taxon>Eukaryota</taxon>
        <taxon>Viridiplantae</taxon>
        <taxon>Streptophyta</taxon>
        <taxon>Embryophyta</taxon>
        <taxon>Tracheophyta</taxon>
        <taxon>Spermatophyta</taxon>
        <taxon>Magnoliopsida</taxon>
        <taxon>Liliopsida</taxon>
        <taxon>Poales</taxon>
        <taxon>Poaceae</taxon>
        <taxon>BOP clade</taxon>
        <taxon>Pooideae</taxon>
        <taxon>Poodae</taxon>
        <taxon>Poeae</taxon>
        <taxon>Poeae Chloroplast Group 2 (Poeae type)</taxon>
        <taxon>Loliodinae</taxon>
        <taxon>Loliinae</taxon>
        <taxon>Lolium</taxon>
    </lineage>
</organism>